<evidence type="ECO:0000259" key="1">
    <source>
        <dbReference type="Pfam" id="PF13401"/>
    </source>
</evidence>
<dbReference type="Gene3D" id="3.40.50.300">
    <property type="entry name" value="P-loop containing nucleotide triphosphate hydrolases"/>
    <property type="match status" value="1"/>
</dbReference>
<dbReference type="Pfam" id="PF13401">
    <property type="entry name" value="AAA_22"/>
    <property type="match status" value="1"/>
</dbReference>
<dbReference type="OrthoDB" id="8903747at2"/>
<dbReference type="Proteomes" id="UP000318431">
    <property type="component" value="Unassembled WGS sequence"/>
</dbReference>
<dbReference type="AlphaFoldDB" id="A0A562RL35"/>
<dbReference type="InterPro" id="IPR049945">
    <property type="entry name" value="AAA_22"/>
</dbReference>
<accession>A0A562RL35</accession>
<proteinExistence type="predicted"/>
<reference evidence="2 3" key="1">
    <citation type="journal article" date="2015" name="Stand. Genomic Sci.">
        <title>Genomic Encyclopedia of Bacterial and Archaeal Type Strains, Phase III: the genomes of soil and plant-associated and newly described type strains.</title>
        <authorList>
            <person name="Whitman W.B."/>
            <person name="Woyke T."/>
            <person name="Klenk H.P."/>
            <person name="Zhou Y."/>
            <person name="Lilburn T.G."/>
            <person name="Beck B.J."/>
            <person name="De Vos P."/>
            <person name="Vandamme P."/>
            <person name="Eisen J.A."/>
            <person name="Garrity G."/>
            <person name="Hugenholtz P."/>
            <person name="Kyrpides N.C."/>
        </authorList>
    </citation>
    <scope>NUCLEOTIDE SEQUENCE [LARGE SCALE GENOMIC DNA]</scope>
    <source>
        <strain evidence="2 3">CGMCC 1.10822</strain>
    </source>
</reference>
<feature type="domain" description="ORC1/DEAH AAA+ ATPase" evidence="1">
    <location>
        <begin position="53"/>
        <end position="177"/>
    </location>
</feature>
<gene>
    <name evidence="2" type="ORF">IP91_00196</name>
</gene>
<dbReference type="RefSeq" id="WP_145646869.1">
    <property type="nucleotide sequence ID" value="NZ_VLLB01000001.1"/>
</dbReference>
<organism evidence="2 3">
    <name type="scientific">Pseudoduganella lurida</name>
    <dbReference type="NCBI Taxonomy" id="1036180"/>
    <lineage>
        <taxon>Bacteria</taxon>
        <taxon>Pseudomonadati</taxon>
        <taxon>Pseudomonadota</taxon>
        <taxon>Betaproteobacteria</taxon>
        <taxon>Burkholderiales</taxon>
        <taxon>Oxalobacteraceae</taxon>
        <taxon>Telluria group</taxon>
        <taxon>Pseudoduganella</taxon>
    </lineage>
</organism>
<evidence type="ECO:0000313" key="3">
    <source>
        <dbReference type="Proteomes" id="UP000318431"/>
    </source>
</evidence>
<name>A0A562RL35_9BURK</name>
<sequence>MEIDERPPKTANSDGGLIDHPVFRSGTVIPTEPINELYQIVRQLVFVRETGCCFTAHSGVGKTRALMMLEHLVRRRMPEVLVIPHNTWNHQVASIRAFYKHFLAAIGHPDLRGETFDLRHRLIRRLVDMARANKSPVVLLLIDEANAMRIDDFLFLKDVYNELDKDGIQLITVMMGQEPDFGDVLALLRERGRLDLISRFARRKMIFRAFSKEEDFRGLFRHFDTSIYPMEGGLTWVQHFMPVAWEKGFRLADQVGTFLDAVDRCATPASRSVGIPGRQLFIAIRRYLLEQMFREQSKKAFAELGWDDSLTYAMLDDAIDTINQEEKRERRKR</sequence>
<keyword evidence="3" id="KW-1185">Reference proteome</keyword>
<protein>
    <submittedName>
        <fullName evidence="2">AAA domain-containing protein</fullName>
    </submittedName>
</protein>
<dbReference type="EMBL" id="VLLB01000001">
    <property type="protein sequence ID" value="TWI69130.1"/>
    <property type="molecule type" value="Genomic_DNA"/>
</dbReference>
<evidence type="ECO:0000313" key="2">
    <source>
        <dbReference type="EMBL" id="TWI69130.1"/>
    </source>
</evidence>
<dbReference type="SUPFAM" id="SSF52540">
    <property type="entry name" value="P-loop containing nucleoside triphosphate hydrolases"/>
    <property type="match status" value="1"/>
</dbReference>
<comment type="caution">
    <text evidence="2">The sequence shown here is derived from an EMBL/GenBank/DDBJ whole genome shotgun (WGS) entry which is preliminary data.</text>
</comment>
<dbReference type="InterPro" id="IPR027417">
    <property type="entry name" value="P-loop_NTPase"/>
</dbReference>
<dbReference type="GO" id="GO:0016887">
    <property type="term" value="F:ATP hydrolysis activity"/>
    <property type="evidence" value="ECO:0007669"/>
    <property type="project" value="InterPro"/>
</dbReference>